<dbReference type="RefSeq" id="WP_387346110.1">
    <property type="nucleotide sequence ID" value="NZ_JBIAXI010000024.1"/>
</dbReference>
<gene>
    <name evidence="1" type="ORF">ACFY05_32690</name>
</gene>
<dbReference type="InterPro" id="IPR055673">
    <property type="entry name" value="DUF7249"/>
</dbReference>
<organism evidence="1 2">
    <name type="scientific">Microtetraspora fusca</name>
    <dbReference type="NCBI Taxonomy" id="1997"/>
    <lineage>
        <taxon>Bacteria</taxon>
        <taxon>Bacillati</taxon>
        <taxon>Actinomycetota</taxon>
        <taxon>Actinomycetes</taxon>
        <taxon>Streptosporangiales</taxon>
        <taxon>Streptosporangiaceae</taxon>
        <taxon>Microtetraspora</taxon>
    </lineage>
</organism>
<protein>
    <submittedName>
        <fullName evidence="1">Uncharacterized protein</fullName>
    </submittedName>
</protein>
<evidence type="ECO:0000313" key="2">
    <source>
        <dbReference type="Proteomes" id="UP001602119"/>
    </source>
</evidence>
<comment type="caution">
    <text evidence="1">The sequence shown here is derived from an EMBL/GenBank/DDBJ whole genome shotgun (WGS) entry which is preliminary data.</text>
</comment>
<evidence type="ECO:0000313" key="1">
    <source>
        <dbReference type="EMBL" id="MFF4777609.1"/>
    </source>
</evidence>
<accession>A0ABW6VIL5</accession>
<reference evidence="1 2" key="1">
    <citation type="submission" date="2024-10" db="EMBL/GenBank/DDBJ databases">
        <title>The Natural Products Discovery Center: Release of the First 8490 Sequenced Strains for Exploring Actinobacteria Biosynthetic Diversity.</title>
        <authorList>
            <person name="Kalkreuter E."/>
            <person name="Kautsar S.A."/>
            <person name="Yang D."/>
            <person name="Bader C.D."/>
            <person name="Teijaro C.N."/>
            <person name="Fluegel L."/>
            <person name="Davis C.M."/>
            <person name="Simpson J.R."/>
            <person name="Lauterbach L."/>
            <person name="Steele A.D."/>
            <person name="Gui C."/>
            <person name="Meng S."/>
            <person name="Li G."/>
            <person name="Viehrig K."/>
            <person name="Ye F."/>
            <person name="Su P."/>
            <person name="Kiefer A.F."/>
            <person name="Nichols A."/>
            <person name="Cepeda A.J."/>
            <person name="Yan W."/>
            <person name="Fan B."/>
            <person name="Jiang Y."/>
            <person name="Adhikari A."/>
            <person name="Zheng C.-J."/>
            <person name="Schuster L."/>
            <person name="Cowan T.M."/>
            <person name="Smanski M.J."/>
            <person name="Chevrette M.G."/>
            <person name="De Carvalho L.P.S."/>
            <person name="Shen B."/>
        </authorList>
    </citation>
    <scope>NUCLEOTIDE SEQUENCE [LARGE SCALE GENOMIC DNA]</scope>
    <source>
        <strain evidence="1 2">NPDC001281</strain>
    </source>
</reference>
<name>A0ABW6VIL5_MICFU</name>
<proteinExistence type="predicted"/>
<sequence length="85" mass="10034">MTDETYQGWCNRETWALHLWLTNEEALYHESRARAADGESALRDWVENDLWPELHQTHDGLVMLKDVGSLWRVDWRELAAALQPE</sequence>
<dbReference type="Proteomes" id="UP001602119">
    <property type="component" value="Unassembled WGS sequence"/>
</dbReference>
<keyword evidence="2" id="KW-1185">Reference proteome</keyword>
<dbReference type="Pfam" id="PF23907">
    <property type="entry name" value="DUF7249"/>
    <property type="match status" value="1"/>
</dbReference>
<dbReference type="EMBL" id="JBIAXI010000024">
    <property type="protein sequence ID" value="MFF4777609.1"/>
    <property type="molecule type" value="Genomic_DNA"/>
</dbReference>